<protein>
    <submittedName>
        <fullName evidence="5">Phosphoribosyl-dephospho-CoA transferase</fullName>
    </submittedName>
</protein>
<sequence length="226" mass="23965">MHNRRADAWAVRPHDLLWVDAAPVVHGDQALPSWADAAWQQVAPVVVRRAARSAGGVPVGLRGSERHQRCAAHVAESAIVRVVTPEQLAACCAGMDPLPWAVRRPDLPALVVLGMVAPALNAAGLQWGPTGGVGFALASGLPVLRAQSDLDLVVHLDQPPSAETRRVLTAVAAQAICRVDLQIDTGFGGFALREWLATPQQVLLKTDRGPRLVTDPWAAGTAEIVQ</sequence>
<dbReference type="EMBL" id="CABPRZ010000003">
    <property type="protein sequence ID" value="VVD81012.1"/>
    <property type="molecule type" value="Genomic_DNA"/>
</dbReference>
<organism evidence="5 6">
    <name type="scientific">Pandoraea terrae</name>
    <dbReference type="NCBI Taxonomy" id="1537710"/>
    <lineage>
        <taxon>Bacteria</taxon>
        <taxon>Pseudomonadati</taxon>
        <taxon>Pseudomonadota</taxon>
        <taxon>Betaproteobacteria</taxon>
        <taxon>Burkholderiales</taxon>
        <taxon>Burkholderiaceae</taxon>
        <taxon>Pandoraea</taxon>
    </lineage>
</organism>
<keyword evidence="1 5" id="KW-0808">Transferase</keyword>
<feature type="domain" description="Phosphoribosyl-dephospho-CoA transferase MdcG C-terminal" evidence="3">
    <location>
        <begin position="103"/>
        <end position="216"/>
    </location>
</feature>
<proteinExistence type="predicted"/>
<dbReference type="InterPro" id="IPR017557">
    <property type="entry name" value="Holo-ACP_synthase"/>
</dbReference>
<dbReference type="Proteomes" id="UP000414233">
    <property type="component" value="Unassembled WGS sequence"/>
</dbReference>
<dbReference type="InterPro" id="IPR048903">
    <property type="entry name" value="MdcG_N"/>
</dbReference>
<evidence type="ECO:0000259" key="3">
    <source>
        <dbReference type="Pfam" id="PF10620"/>
    </source>
</evidence>
<dbReference type="Pfam" id="PF20866">
    <property type="entry name" value="MdcG_N"/>
    <property type="match status" value="1"/>
</dbReference>
<dbReference type="NCBIfam" id="TIGR03135">
    <property type="entry name" value="malonate_mdcG"/>
    <property type="match status" value="1"/>
</dbReference>
<evidence type="ECO:0000256" key="1">
    <source>
        <dbReference type="ARBA" id="ARBA00022679"/>
    </source>
</evidence>
<gene>
    <name evidence="5" type="ORF">PTE30175_01061</name>
</gene>
<evidence type="ECO:0000313" key="5">
    <source>
        <dbReference type="EMBL" id="VVD81012.1"/>
    </source>
</evidence>
<evidence type="ECO:0000259" key="4">
    <source>
        <dbReference type="Pfam" id="PF20866"/>
    </source>
</evidence>
<feature type="domain" description="Phosphoribosyl-dephospho-CoA transferase MdcG N-terminal" evidence="4">
    <location>
        <begin position="12"/>
        <end position="85"/>
    </location>
</feature>
<keyword evidence="2" id="KW-0548">Nucleotidyltransferase</keyword>
<dbReference type="InterPro" id="IPR049180">
    <property type="entry name" value="MdcG_C"/>
</dbReference>
<name>A0A5E4T0X8_9BURK</name>
<evidence type="ECO:0000313" key="6">
    <source>
        <dbReference type="Proteomes" id="UP000414233"/>
    </source>
</evidence>
<reference evidence="5 6" key="1">
    <citation type="submission" date="2019-08" db="EMBL/GenBank/DDBJ databases">
        <authorList>
            <person name="Peeters C."/>
        </authorList>
    </citation>
    <scope>NUCLEOTIDE SEQUENCE [LARGE SCALE GENOMIC DNA]</scope>
    <source>
        <strain evidence="5 6">LMG 30175</strain>
    </source>
</reference>
<dbReference type="AlphaFoldDB" id="A0A5E4T0X8"/>
<keyword evidence="6" id="KW-1185">Reference proteome</keyword>
<dbReference type="Pfam" id="PF10620">
    <property type="entry name" value="MdcG"/>
    <property type="match status" value="1"/>
</dbReference>
<dbReference type="NCBIfam" id="NF002332">
    <property type="entry name" value="PRK01293.1"/>
    <property type="match status" value="1"/>
</dbReference>
<dbReference type="RefSeq" id="WP_150695993.1">
    <property type="nucleotide sequence ID" value="NZ_CABPRZ010000003.1"/>
</dbReference>
<dbReference type="OrthoDB" id="1275217at2"/>
<accession>A0A5E4T0X8</accession>
<evidence type="ECO:0000256" key="2">
    <source>
        <dbReference type="ARBA" id="ARBA00022695"/>
    </source>
</evidence>
<dbReference type="GO" id="GO:0016779">
    <property type="term" value="F:nucleotidyltransferase activity"/>
    <property type="evidence" value="ECO:0007669"/>
    <property type="project" value="UniProtKB-KW"/>
</dbReference>